<dbReference type="Proteomes" id="UP000253868">
    <property type="component" value="Chromosome"/>
</dbReference>
<accession>A0A345I125</accession>
<feature type="compositionally biased region" description="Low complexity" evidence="1">
    <location>
        <begin position="10"/>
        <end position="20"/>
    </location>
</feature>
<dbReference type="EMBL" id="CP031194">
    <property type="protein sequence ID" value="AXG82649.1"/>
    <property type="molecule type" value="Genomic_DNA"/>
</dbReference>
<evidence type="ECO:0000313" key="3">
    <source>
        <dbReference type="Proteomes" id="UP000253868"/>
    </source>
</evidence>
<feature type="region of interest" description="Disordered" evidence="1">
    <location>
        <begin position="1"/>
        <end position="20"/>
    </location>
</feature>
<proteinExistence type="predicted"/>
<keyword evidence="3" id="KW-1185">Reference proteome</keyword>
<organism evidence="2 3">
    <name type="scientific">Streptomyces paludis</name>
    <dbReference type="NCBI Taxonomy" id="2282738"/>
    <lineage>
        <taxon>Bacteria</taxon>
        <taxon>Bacillati</taxon>
        <taxon>Actinomycetota</taxon>
        <taxon>Actinomycetes</taxon>
        <taxon>Kitasatosporales</taxon>
        <taxon>Streptomycetaceae</taxon>
        <taxon>Streptomyces</taxon>
    </lineage>
</organism>
<dbReference type="OrthoDB" id="3260856at2"/>
<gene>
    <name evidence="2" type="ORF">DVK44_16765</name>
</gene>
<protein>
    <submittedName>
        <fullName evidence="2">Uncharacterized protein</fullName>
    </submittedName>
</protein>
<name>A0A345I125_9ACTN</name>
<sequence length="176" mass="19669">MAEAAHSEAEQAASQLQHHLQTGGELTPIHVPDLALDDGETAYADVLCTTARYYGTEIVYPHAPAGYFKDHPTFGRRWVPNHRLNNRRRHEAEAEAQERWRDHAPARVVLTSDGLRIHPEGSPPRWLPFDHALLNNVSFRSGVLEVVLSYNVCAPILLAGPAAPWLRVAIEHIARI</sequence>
<reference evidence="3" key="1">
    <citation type="submission" date="2018-07" db="EMBL/GenBank/DDBJ databases">
        <authorList>
            <person name="Zhao J."/>
        </authorList>
    </citation>
    <scope>NUCLEOTIDE SEQUENCE [LARGE SCALE GENOMIC DNA]</scope>
    <source>
        <strain evidence="3">GSSD-12</strain>
    </source>
</reference>
<dbReference type="RefSeq" id="WP_114665185.1">
    <property type="nucleotide sequence ID" value="NZ_CP031194.1"/>
</dbReference>
<evidence type="ECO:0000256" key="1">
    <source>
        <dbReference type="SAM" id="MobiDB-lite"/>
    </source>
</evidence>
<dbReference type="AlphaFoldDB" id="A0A345I125"/>
<evidence type="ECO:0000313" key="2">
    <source>
        <dbReference type="EMBL" id="AXG82649.1"/>
    </source>
</evidence>
<dbReference type="KEGG" id="spad:DVK44_16765"/>